<dbReference type="Gene3D" id="1.25.10.10">
    <property type="entry name" value="Leucine-rich Repeat Variant"/>
    <property type="match status" value="1"/>
</dbReference>
<accession>E4NIJ4</accession>
<dbReference type="EMBL" id="AP010968">
    <property type="protein sequence ID" value="BAJ32792.1"/>
    <property type="molecule type" value="Genomic_DNA"/>
</dbReference>
<evidence type="ECO:0000313" key="2">
    <source>
        <dbReference type="EMBL" id="BAJ32792.1"/>
    </source>
</evidence>
<proteinExistence type="predicted"/>
<dbReference type="SUPFAM" id="SSF48371">
    <property type="entry name" value="ARM repeat"/>
    <property type="match status" value="1"/>
</dbReference>
<dbReference type="Proteomes" id="UP000007076">
    <property type="component" value="Chromosome"/>
</dbReference>
<dbReference type="InterPro" id="IPR016024">
    <property type="entry name" value="ARM-type_fold"/>
</dbReference>
<dbReference type="PATRIC" id="fig|452652.3.peg.7067"/>
<gene>
    <name evidence="2" type="ordered locus">KSE_70340</name>
</gene>
<dbReference type="HOGENOM" id="CLU_017818_0_0_11"/>
<dbReference type="KEGG" id="ksk:KSE_70340"/>
<feature type="compositionally biased region" description="Basic and acidic residues" evidence="1">
    <location>
        <begin position="877"/>
        <end position="891"/>
    </location>
</feature>
<sequence length="891" mass="96404">MPDLNKVVDAPPERRAEGPREPRDPREPREPRGQDGRARDEQVREDPPQDGRARDERARDERAQDERAQDDEPGRDEPGRDEREEAEREEAERDRFRQLSRDQLLDDEQEEGGAAAGMAATSRAHRSARSSYQVGGDHNLFDRSVIHSALIGDVHLRLDSRQAVGPVSGPVPEEELRRVRRIYRDPEGYAGLQQALRRQHVLVLAGAPGTGRTCTTLALLDELTAPGPAGDPAAGPVPAEGPAAAAAGVGAAGAAGAEPSARVSRVAPDTPLSRLTAVVREGTDRRRGFLLELPSGGGRSVLPPDELELDALAAALAVRGSYAVLVVAAGPTAAPLLAGRYGLLCPPAPTEELLRARLSERLADGADPDELLPDASGNRTGSAFDGASARLVERAEQLADDPEVRSAVGLEDLRPAEAELFADLIASHVRGRLTRAELLDGCASLAPQQAQEWFAGADRAIADASDGNERSAATVLHPTASRIALAVLNGSAHSTVAEAAHLLTWELAVTRDPANAPARPLFCDDPISDLAFLRAELVNGEVETAGVGAPARIVRYRGRALSAAVLAEVWDRHHPAREPMVRWIRLLTDDPRPEVWVRAALAAGELCSRDFATGYDKLIRPMATAAAPQRRAFAATVLDQTSRHASHRPTVRALVRDWVRSPSVRLRWTAAMALGFGHLAPAAEALDWLARIGTDAEHDLSPLVSYSTVRMLSGTADREVLRRIADWTKDHRPAHQDLGLLTVVRMAVTTVGEVWDGEVSPDLADLLDWPLPLALAATRPDRAGELADLLWTALRTSRSHEATVDALADWLRGAVGPADDGPDTRRGLAALLPALFAENHERQLLDLLLRRMMRDADEPLDQASAQRLWHLATTGRPARDRPRRPTEEEER</sequence>
<reference evidence="2 3" key="1">
    <citation type="journal article" date="2010" name="DNA Res.">
        <title>Genome sequence of Kitasatospora setae NBRC 14216T: an evolutionary snapshot of the family Streptomycetaceae.</title>
        <authorList>
            <person name="Ichikawa N."/>
            <person name="Oguchi A."/>
            <person name="Ikeda H."/>
            <person name="Ishikawa J."/>
            <person name="Kitani S."/>
            <person name="Watanabe Y."/>
            <person name="Nakamura S."/>
            <person name="Katano Y."/>
            <person name="Kishi E."/>
            <person name="Sasagawa M."/>
            <person name="Ankai A."/>
            <person name="Fukui S."/>
            <person name="Hashimoto Y."/>
            <person name="Kamata S."/>
            <person name="Otoguro M."/>
            <person name="Tanikawa S."/>
            <person name="Nihira T."/>
            <person name="Horinouchi S."/>
            <person name="Ohnishi Y."/>
            <person name="Hayakawa M."/>
            <person name="Kuzuyama T."/>
            <person name="Arisawa A."/>
            <person name="Nomoto F."/>
            <person name="Miura H."/>
            <person name="Takahashi Y."/>
            <person name="Fujita N."/>
        </authorList>
    </citation>
    <scope>NUCLEOTIDE SEQUENCE [LARGE SCALE GENOMIC DNA]</scope>
    <source>
        <strain evidence="3">ATCC 33774 / DSM 43861 / JCM 3304 / KCC A-0304 / NBRC 14216 / KM-6054</strain>
    </source>
</reference>
<dbReference type="InterPro" id="IPR011989">
    <property type="entry name" value="ARM-like"/>
</dbReference>
<dbReference type="eggNOG" id="ENOG50331MC">
    <property type="taxonomic scope" value="Bacteria"/>
</dbReference>
<dbReference type="AlphaFoldDB" id="E4NIJ4"/>
<evidence type="ECO:0000313" key="3">
    <source>
        <dbReference type="Proteomes" id="UP000007076"/>
    </source>
</evidence>
<feature type="compositionally biased region" description="Low complexity" evidence="1">
    <location>
        <begin position="112"/>
        <end position="122"/>
    </location>
</feature>
<evidence type="ECO:0000256" key="1">
    <source>
        <dbReference type="SAM" id="MobiDB-lite"/>
    </source>
</evidence>
<protein>
    <submittedName>
        <fullName evidence="2">Uncharacterized protein</fullName>
    </submittedName>
</protein>
<feature type="region of interest" description="Disordered" evidence="1">
    <location>
        <begin position="1"/>
        <end position="124"/>
    </location>
</feature>
<organism evidence="2 3">
    <name type="scientific">Kitasatospora setae (strain ATCC 33774 / DSM 43861 / JCM 3304 / KCC A-0304 / NBRC 14216 / KM-6054)</name>
    <name type="common">Streptomyces setae</name>
    <dbReference type="NCBI Taxonomy" id="452652"/>
    <lineage>
        <taxon>Bacteria</taxon>
        <taxon>Bacillati</taxon>
        <taxon>Actinomycetota</taxon>
        <taxon>Actinomycetes</taxon>
        <taxon>Kitasatosporales</taxon>
        <taxon>Streptomycetaceae</taxon>
        <taxon>Kitasatospora</taxon>
    </lineage>
</organism>
<keyword evidence="3" id="KW-1185">Reference proteome</keyword>
<feature type="compositionally biased region" description="Basic and acidic residues" evidence="1">
    <location>
        <begin position="11"/>
        <end position="104"/>
    </location>
</feature>
<dbReference type="STRING" id="452652.KSE_70340"/>
<name>E4NIJ4_KITSK</name>
<feature type="region of interest" description="Disordered" evidence="1">
    <location>
        <begin position="870"/>
        <end position="891"/>
    </location>
</feature>
<dbReference type="RefSeq" id="WP_014140083.1">
    <property type="nucleotide sequence ID" value="NC_016109.1"/>
</dbReference>